<proteinExistence type="predicted"/>
<keyword evidence="2" id="KW-0808">Transferase</keyword>
<dbReference type="Pfam" id="PF01063">
    <property type="entry name" value="Aminotran_4"/>
    <property type="match status" value="1"/>
</dbReference>
<dbReference type="InterPro" id="IPR001544">
    <property type="entry name" value="Aminotrans_IV"/>
</dbReference>
<keyword evidence="2" id="KW-0032">Aminotransferase</keyword>
<name>A0ABW9A561_9BURK</name>
<dbReference type="RefSeq" id="WP_408154989.1">
    <property type="nucleotide sequence ID" value="NZ_JAQQFM010000002.1"/>
</dbReference>
<dbReference type="Gene3D" id="3.60.120.10">
    <property type="entry name" value="Anthranilate synthase"/>
    <property type="match status" value="1"/>
</dbReference>
<feature type="domain" description="Chorismate-utilising enzyme C-terminal" evidence="1">
    <location>
        <begin position="138"/>
        <end position="416"/>
    </location>
</feature>
<dbReference type="InterPro" id="IPR005801">
    <property type="entry name" value="ADC_synthase"/>
</dbReference>
<accession>A0ABW9A561</accession>
<dbReference type="Proteomes" id="UP001629246">
    <property type="component" value="Unassembled WGS sequence"/>
</dbReference>
<dbReference type="EMBL" id="JAQQFM010000002">
    <property type="protein sequence ID" value="MFL9923384.1"/>
    <property type="molecule type" value="Genomic_DNA"/>
</dbReference>
<dbReference type="PANTHER" id="PTHR11236">
    <property type="entry name" value="AMINOBENZOATE/ANTHRANILATE SYNTHASE"/>
    <property type="match status" value="1"/>
</dbReference>
<dbReference type="Pfam" id="PF00425">
    <property type="entry name" value="Chorismate_bind"/>
    <property type="match status" value="1"/>
</dbReference>
<dbReference type="InterPro" id="IPR015890">
    <property type="entry name" value="Chorismate_C"/>
</dbReference>
<protein>
    <submittedName>
        <fullName evidence="2">Bifunctional anthranilate synthase component I family protein/class IV aminotransferase</fullName>
    </submittedName>
</protein>
<dbReference type="InterPro" id="IPR043132">
    <property type="entry name" value="BCAT-like_C"/>
</dbReference>
<dbReference type="SUPFAM" id="SSF56752">
    <property type="entry name" value="D-aminoacid aminotransferase-like PLP-dependent enzymes"/>
    <property type="match status" value="1"/>
</dbReference>
<dbReference type="InterPro" id="IPR019999">
    <property type="entry name" value="Anth_synth_I-like"/>
</dbReference>
<comment type="caution">
    <text evidence="2">The sequence shown here is derived from an EMBL/GenBank/DDBJ whole genome shotgun (WGS) entry which is preliminary data.</text>
</comment>
<evidence type="ECO:0000313" key="2">
    <source>
        <dbReference type="EMBL" id="MFL9923384.1"/>
    </source>
</evidence>
<dbReference type="PANTHER" id="PTHR11236:SF50">
    <property type="entry name" value="AMINODEOXYCHORISMATE SYNTHASE COMPONENT 1"/>
    <property type="match status" value="1"/>
</dbReference>
<dbReference type="PRINTS" id="PR00095">
    <property type="entry name" value="ANTSNTHASEI"/>
</dbReference>
<dbReference type="InterPro" id="IPR043131">
    <property type="entry name" value="BCAT-like_N"/>
</dbReference>
<keyword evidence="3" id="KW-1185">Reference proteome</keyword>
<dbReference type="Gene3D" id="3.20.10.10">
    <property type="entry name" value="D-amino Acid Aminotransferase, subunit A, domain 2"/>
    <property type="match status" value="1"/>
</dbReference>
<evidence type="ECO:0000259" key="1">
    <source>
        <dbReference type="Pfam" id="PF00425"/>
    </source>
</evidence>
<evidence type="ECO:0000313" key="3">
    <source>
        <dbReference type="Proteomes" id="UP001629246"/>
    </source>
</evidence>
<dbReference type="InterPro" id="IPR036038">
    <property type="entry name" value="Aminotransferase-like"/>
</dbReference>
<dbReference type="GO" id="GO:0008483">
    <property type="term" value="F:transaminase activity"/>
    <property type="evidence" value="ECO:0007669"/>
    <property type="project" value="UniProtKB-KW"/>
</dbReference>
<dbReference type="Gene3D" id="3.30.470.10">
    <property type="match status" value="1"/>
</dbReference>
<dbReference type="SUPFAM" id="SSF56322">
    <property type="entry name" value="ADC synthase"/>
    <property type="match status" value="1"/>
</dbReference>
<sequence length="644" mass="70593">MPYKSMPNCFALLDDYQASPAEPRSRLYTGYRQALSCADAAAFPLMLEQMQQALQQGLHAVALWTYELGAALHDIPAGSHAGAAGLPLAQVLLFDECRHLSREQVDIWLEQQAAQENRKADINPQHAGVCDVSASVDEQEFSAAIARIRDYIAAGDTYQVNYTYRLHFSAFGSATALYRRLRRRQPVPYGAFIQCADGRSVLSFSPELFVSHRQGLLKAKPMKGTARAAADDEADAVAINAQRSLALSIDEKNRAENLMIVDLLRNDLGRIAESGSVQVPHLFDVRRYGQVLQMTSTIHARLRPQTTLPDAIAALYPCGSITGAPKRRTMQIIDELESQPRGLYTGAIGWFDAPRQTPSGTPAIGDFCLSVPIRTLVLEAPEDQRPGSLRRGVLGVGAGIVYDSDAASEYAECQLKASFLTGLAQDFSLFETMYATAQGCRHLELHLQRLRTSAASFGFVFEEHKIRQALDQTCAGLPTPTPTTTEDGQAYRLKLSLHQDGRIALQHAALTPLPADVNVFLAPQTMNSADLFLRHKSSVRAIYDQAWRAAENLGGFDMLFFNERDELTEGGRSNVFVKLDGVWLTPPLSAGVLPGVMRSVLLNAPEWNAQEAVVSRRQLISAEEIVVCNALRGAVRVVLAELTG</sequence>
<reference evidence="2 3" key="1">
    <citation type="journal article" date="2024" name="Chem. Sci.">
        <title>Discovery of megapolipeptins by genome mining of a Burkholderiales bacteria collection.</title>
        <authorList>
            <person name="Paulo B.S."/>
            <person name="Recchia M.J.J."/>
            <person name="Lee S."/>
            <person name="Fergusson C.H."/>
            <person name="Romanowski S.B."/>
            <person name="Hernandez A."/>
            <person name="Krull N."/>
            <person name="Liu D.Y."/>
            <person name="Cavanagh H."/>
            <person name="Bos A."/>
            <person name="Gray C.A."/>
            <person name="Murphy B.T."/>
            <person name="Linington R.G."/>
            <person name="Eustaquio A.S."/>
        </authorList>
    </citation>
    <scope>NUCLEOTIDE SEQUENCE [LARGE SCALE GENOMIC DNA]</scope>
    <source>
        <strain evidence="2 3">RL21-008-BIB-A</strain>
    </source>
</reference>
<organism evidence="2 3">
    <name type="scientific">Herbaspirillum lusitanum</name>
    <dbReference type="NCBI Taxonomy" id="213312"/>
    <lineage>
        <taxon>Bacteria</taxon>
        <taxon>Pseudomonadati</taxon>
        <taxon>Pseudomonadota</taxon>
        <taxon>Betaproteobacteria</taxon>
        <taxon>Burkholderiales</taxon>
        <taxon>Oxalobacteraceae</taxon>
        <taxon>Herbaspirillum</taxon>
    </lineage>
</organism>
<gene>
    <name evidence="2" type="ORF">PQR62_03840</name>
</gene>